<evidence type="ECO:0000256" key="4">
    <source>
        <dbReference type="ARBA" id="ARBA00022842"/>
    </source>
</evidence>
<dbReference type="KEGG" id="bbh:BN112_4149"/>
<evidence type="ECO:0000256" key="3">
    <source>
        <dbReference type="ARBA" id="ARBA00022801"/>
    </source>
</evidence>
<keyword evidence="2" id="KW-0479">Metal-binding</keyword>
<comment type="cofactor">
    <cofactor evidence="1">
        <name>Mg(2+)</name>
        <dbReference type="ChEBI" id="CHEBI:18420"/>
    </cofactor>
</comment>
<evidence type="ECO:0000256" key="1">
    <source>
        <dbReference type="ARBA" id="ARBA00001946"/>
    </source>
</evidence>
<dbReference type="PANTHER" id="PTHR31609">
    <property type="entry name" value="YDJC DEACETYLASE FAMILY MEMBER"/>
    <property type="match status" value="1"/>
</dbReference>
<dbReference type="SUPFAM" id="SSF88713">
    <property type="entry name" value="Glycoside hydrolase/deacetylase"/>
    <property type="match status" value="1"/>
</dbReference>
<dbReference type="GO" id="GO:0019213">
    <property type="term" value="F:deacetylase activity"/>
    <property type="evidence" value="ECO:0007669"/>
    <property type="project" value="TreeGrafter"/>
</dbReference>
<evidence type="ECO:0000256" key="5">
    <source>
        <dbReference type="ARBA" id="ARBA00023277"/>
    </source>
</evidence>
<keyword evidence="3" id="KW-0378">Hydrolase</keyword>
<gene>
    <name evidence="7" type="ORF">BN112_4149</name>
</gene>
<dbReference type="EMBL" id="HE965806">
    <property type="protein sequence ID" value="CCJ56063.1"/>
    <property type="molecule type" value="Genomic_DNA"/>
</dbReference>
<dbReference type="AlphaFoldDB" id="A0A0C6PBP2"/>
<name>A0A0C6PBP2_BORBO</name>
<dbReference type="PANTHER" id="PTHR31609:SF1">
    <property type="entry name" value="CARBOHYDRATE DEACETYLASE"/>
    <property type="match status" value="1"/>
</dbReference>
<organism evidence="7 8">
    <name type="scientific">Bordetella bronchiseptica 253</name>
    <dbReference type="NCBI Taxonomy" id="568707"/>
    <lineage>
        <taxon>Bacteria</taxon>
        <taxon>Pseudomonadati</taxon>
        <taxon>Pseudomonadota</taxon>
        <taxon>Betaproteobacteria</taxon>
        <taxon>Burkholderiales</taxon>
        <taxon>Alcaligenaceae</taxon>
        <taxon>Bordetella</taxon>
    </lineage>
</organism>
<dbReference type="CDD" id="cd10807">
    <property type="entry name" value="YdjC_like_3"/>
    <property type="match status" value="1"/>
</dbReference>
<feature type="region of interest" description="Disordered" evidence="6">
    <location>
        <begin position="1"/>
        <end position="62"/>
    </location>
</feature>
<dbReference type="GO" id="GO:0016787">
    <property type="term" value="F:hydrolase activity"/>
    <property type="evidence" value="ECO:0007669"/>
    <property type="project" value="UniProtKB-KW"/>
</dbReference>
<dbReference type="GO" id="GO:0005975">
    <property type="term" value="P:carbohydrate metabolic process"/>
    <property type="evidence" value="ECO:0007669"/>
    <property type="project" value="InterPro"/>
</dbReference>
<sequence length="367" mass="39368">MTSERYDEGQQPAHHVGPQRGQAGPFHAGDRDGPMGGGRGASDGNEPGNLSQQAAHVEEVSPLRNQAGDVRCRRIAVCGDDFGMNEAIDGALIELAGAGRLSAVSCMPLAPAFAADAPALARLDVDLGVHVDFTEAFAGAAPAAPGLAALLWRAYAGQLDPDWIDARLASQFDAFERAFGRAPDYVDGHQHVHQLPGILPRLRALLKRRYAGQRIWLRHTAPGLQFGLPLAEAAKARLIGALGAGALARAAGQEGWQTNRRMLGVYGFTGGPRRYAGLLHHWLMNARDGDLLMCHPGWPQVHGAAHASQRAAEYEVLAHPELGTWLARNGLRIVRLSQVRGRQASQESGKVRNVPHSGSFRRLASRL</sequence>
<evidence type="ECO:0000313" key="8">
    <source>
        <dbReference type="Proteomes" id="UP000007564"/>
    </source>
</evidence>
<dbReference type="InterPro" id="IPR006879">
    <property type="entry name" value="YdjC-like"/>
</dbReference>
<keyword evidence="4" id="KW-0460">Magnesium</keyword>
<keyword evidence="5" id="KW-0119">Carbohydrate metabolism</keyword>
<dbReference type="InterPro" id="IPR011330">
    <property type="entry name" value="Glyco_hydro/deAcase_b/a-brl"/>
</dbReference>
<feature type="region of interest" description="Disordered" evidence="6">
    <location>
        <begin position="342"/>
        <end position="367"/>
    </location>
</feature>
<dbReference type="GO" id="GO:0046872">
    <property type="term" value="F:metal ion binding"/>
    <property type="evidence" value="ECO:0007669"/>
    <property type="project" value="UniProtKB-KW"/>
</dbReference>
<protein>
    <recommendedName>
        <fullName evidence="9">ChbG/HpnK family deacetylase</fullName>
    </recommendedName>
</protein>
<evidence type="ECO:0000313" key="7">
    <source>
        <dbReference type="EMBL" id="CCJ56063.1"/>
    </source>
</evidence>
<dbReference type="HOGENOM" id="CLU_064244_3_0_4"/>
<dbReference type="Gene3D" id="3.20.20.370">
    <property type="entry name" value="Glycoside hydrolase/deacetylase"/>
    <property type="match status" value="1"/>
</dbReference>
<dbReference type="Proteomes" id="UP000007564">
    <property type="component" value="Chromosome"/>
</dbReference>
<proteinExistence type="predicted"/>
<evidence type="ECO:0000256" key="6">
    <source>
        <dbReference type="SAM" id="MobiDB-lite"/>
    </source>
</evidence>
<dbReference type="OrthoDB" id="5295855at2"/>
<accession>A0A0C6PBP2</accession>
<reference evidence="7 8" key="1">
    <citation type="journal article" date="2012" name="BMC Genomics">
        <title>Comparative genomics of the classical Bordetella subspecies: the evolution and exchange of virulence-associated diversity amongst closely related pathogens.</title>
        <authorList>
            <person name="Park J."/>
            <person name="Zhang Y."/>
            <person name="Buboltz A.M."/>
            <person name="Zhang X."/>
            <person name="Schuster S.C."/>
            <person name="Ahuja U."/>
            <person name="Liu M."/>
            <person name="Miller J.F."/>
            <person name="Sebaihia M."/>
            <person name="Bentley S.D."/>
            <person name="Parkhill J."/>
            <person name="Harvill E.T."/>
        </authorList>
    </citation>
    <scope>NUCLEOTIDE SEQUENCE [LARGE SCALE GENOMIC DNA]</scope>
    <source>
        <strain evidence="7 8">253</strain>
    </source>
</reference>
<evidence type="ECO:0008006" key="9">
    <source>
        <dbReference type="Google" id="ProtNLM"/>
    </source>
</evidence>
<dbReference type="SMR" id="A0A0C6PBP2"/>
<dbReference type="Pfam" id="PF04794">
    <property type="entry name" value="YdjC"/>
    <property type="match status" value="1"/>
</dbReference>
<evidence type="ECO:0000256" key="2">
    <source>
        <dbReference type="ARBA" id="ARBA00022723"/>
    </source>
</evidence>